<evidence type="ECO:0000259" key="9">
    <source>
        <dbReference type="PROSITE" id="PS51194"/>
    </source>
</evidence>
<organism evidence="10 11">
    <name type="scientific">Schizopora paradoxa</name>
    <dbReference type="NCBI Taxonomy" id="27342"/>
    <lineage>
        <taxon>Eukaryota</taxon>
        <taxon>Fungi</taxon>
        <taxon>Dikarya</taxon>
        <taxon>Basidiomycota</taxon>
        <taxon>Agaricomycotina</taxon>
        <taxon>Agaricomycetes</taxon>
        <taxon>Hymenochaetales</taxon>
        <taxon>Schizoporaceae</taxon>
        <taxon>Schizopora</taxon>
    </lineage>
</organism>
<evidence type="ECO:0000256" key="6">
    <source>
        <dbReference type="ARBA" id="ARBA00034617"/>
    </source>
</evidence>
<evidence type="ECO:0000256" key="2">
    <source>
        <dbReference type="ARBA" id="ARBA00022741"/>
    </source>
</evidence>
<dbReference type="Proteomes" id="UP000053477">
    <property type="component" value="Unassembled WGS sequence"/>
</dbReference>
<dbReference type="InterPro" id="IPR001650">
    <property type="entry name" value="Helicase_C-like"/>
</dbReference>
<keyword evidence="11" id="KW-1185">Reference proteome</keyword>
<dbReference type="Pfam" id="PF00270">
    <property type="entry name" value="DEAD"/>
    <property type="match status" value="1"/>
</dbReference>
<dbReference type="STRING" id="27342.A0A0H2R4E3"/>
<dbReference type="Pfam" id="PF00271">
    <property type="entry name" value="Helicase_C"/>
    <property type="match status" value="1"/>
</dbReference>
<dbReference type="PANTHER" id="PTHR13710:SF105">
    <property type="entry name" value="ATP-DEPENDENT DNA HELICASE Q1"/>
    <property type="match status" value="1"/>
</dbReference>
<sequence>MADLKRKLRTVNIDSLNSKSPWVIKLREKTQKAFCRRPCLWQTKVSLAVLKGDKHVCCIAGTGSGKTLTFWMPLLLREDGIQIVVVPLNILGKQDVDDLKKAGIPAITITAENATEENFKDIEAGKYRVIITNPEMLLKQSKFGFAKLFKIKAFTDKIISLDFDEAHCISQWGSFRPEYKEIGRLVHILKGVVFHITSATMPTHVKIDVLNILHIQPSQLYDMRRSSDRHNVFLVVREIKHSLSSFMDLNFLVPDGWKTGNPFPPKFLGLFDSILDCVNACLQMRARLPLEHRNRIKWHHSEMSSTYREEVVEELKNGTLLGAYATDTLGTGMDISDIELVFLWRANKLSMCSLWQRIGRGARNLSREAIAVAFAESKAFDHVCVEKEEKKRK</sequence>
<dbReference type="GO" id="GO:0000724">
    <property type="term" value="P:double-strand break repair via homologous recombination"/>
    <property type="evidence" value="ECO:0007669"/>
    <property type="project" value="TreeGrafter"/>
</dbReference>
<dbReference type="GO" id="GO:0043138">
    <property type="term" value="F:3'-5' DNA helicase activity"/>
    <property type="evidence" value="ECO:0007669"/>
    <property type="project" value="UniProtKB-EC"/>
</dbReference>
<dbReference type="AlphaFoldDB" id="A0A0H2R4E3"/>
<comment type="similarity">
    <text evidence="1">Belongs to the helicase family. RecQ subfamily.</text>
</comment>
<dbReference type="PROSITE" id="PS51194">
    <property type="entry name" value="HELICASE_CTER"/>
    <property type="match status" value="1"/>
</dbReference>
<dbReference type="GO" id="GO:0009378">
    <property type="term" value="F:four-way junction helicase activity"/>
    <property type="evidence" value="ECO:0007669"/>
    <property type="project" value="TreeGrafter"/>
</dbReference>
<dbReference type="SUPFAM" id="SSF52540">
    <property type="entry name" value="P-loop containing nucleoside triphosphate hydrolases"/>
    <property type="match status" value="1"/>
</dbReference>
<dbReference type="InterPro" id="IPR011545">
    <property type="entry name" value="DEAD/DEAH_box_helicase_dom"/>
</dbReference>
<dbReference type="InParanoid" id="A0A0H2R4E3"/>
<dbReference type="GO" id="GO:0005737">
    <property type="term" value="C:cytoplasm"/>
    <property type="evidence" value="ECO:0007669"/>
    <property type="project" value="TreeGrafter"/>
</dbReference>
<evidence type="ECO:0000313" key="10">
    <source>
        <dbReference type="EMBL" id="KLO04348.1"/>
    </source>
</evidence>
<evidence type="ECO:0000256" key="4">
    <source>
        <dbReference type="ARBA" id="ARBA00023125"/>
    </source>
</evidence>
<dbReference type="OrthoDB" id="10261556at2759"/>
<comment type="catalytic activity">
    <reaction evidence="6">
        <text>Couples ATP hydrolysis with the unwinding of duplex DNA by translocating in the 3'-5' direction.</text>
        <dbReference type="EC" id="5.6.2.4"/>
    </reaction>
</comment>
<dbReference type="GO" id="GO:0016787">
    <property type="term" value="F:hydrolase activity"/>
    <property type="evidence" value="ECO:0007669"/>
    <property type="project" value="UniProtKB-KW"/>
</dbReference>
<dbReference type="GO" id="GO:0005694">
    <property type="term" value="C:chromosome"/>
    <property type="evidence" value="ECO:0007669"/>
    <property type="project" value="TreeGrafter"/>
</dbReference>
<keyword evidence="10" id="KW-0378">Hydrolase</keyword>
<feature type="non-terminal residue" evidence="10">
    <location>
        <position position="393"/>
    </location>
</feature>
<dbReference type="PANTHER" id="PTHR13710">
    <property type="entry name" value="DNA HELICASE RECQ FAMILY MEMBER"/>
    <property type="match status" value="1"/>
</dbReference>
<dbReference type="EC" id="5.6.2.4" evidence="7"/>
<reference evidence="10 11" key="1">
    <citation type="submission" date="2015-04" db="EMBL/GenBank/DDBJ databases">
        <title>Complete genome sequence of Schizopora paradoxa KUC8140, a cosmopolitan wood degrader in East Asia.</title>
        <authorList>
            <consortium name="DOE Joint Genome Institute"/>
            <person name="Min B."/>
            <person name="Park H."/>
            <person name="Jang Y."/>
            <person name="Kim J.-J."/>
            <person name="Kim K.H."/>
            <person name="Pangilinan J."/>
            <person name="Lipzen A."/>
            <person name="Riley R."/>
            <person name="Grigoriev I.V."/>
            <person name="Spatafora J.W."/>
            <person name="Choi I.-G."/>
        </authorList>
    </citation>
    <scope>NUCLEOTIDE SEQUENCE [LARGE SCALE GENOMIC DNA]</scope>
    <source>
        <strain evidence="10 11">KUC8140</strain>
    </source>
</reference>
<keyword evidence="2" id="KW-0547">Nucleotide-binding</keyword>
<keyword evidence="5" id="KW-0413">Isomerase</keyword>
<dbReference type="InterPro" id="IPR027417">
    <property type="entry name" value="P-loop_NTPase"/>
</dbReference>
<dbReference type="SMART" id="SM00487">
    <property type="entry name" value="DEXDc"/>
    <property type="match status" value="1"/>
</dbReference>
<protein>
    <recommendedName>
        <fullName evidence="7">DNA 3'-5' helicase</fullName>
        <ecNumber evidence="7">5.6.2.4</ecNumber>
    </recommendedName>
</protein>
<feature type="domain" description="Helicase C-terminal" evidence="9">
    <location>
        <begin position="251"/>
        <end position="393"/>
    </location>
</feature>
<dbReference type="EMBL" id="KQ086581">
    <property type="protein sequence ID" value="KLO04348.1"/>
    <property type="molecule type" value="Genomic_DNA"/>
</dbReference>
<keyword evidence="3" id="KW-0067">ATP-binding</keyword>
<proteinExistence type="inferred from homology"/>
<gene>
    <name evidence="10" type="ORF">SCHPADRAFT_840727</name>
</gene>
<dbReference type="GO" id="GO:0005524">
    <property type="term" value="F:ATP binding"/>
    <property type="evidence" value="ECO:0007669"/>
    <property type="project" value="UniProtKB-KW"/>
</dbReference>
<evidence type="ECO:0000256" key="7">
    <source>
        <dbReference type="ARBA" id="ARBA00034808"/>
    </source>
</evidence>
<dbReference type="GO" id="GO:0003677">
    <property type="term" value="F:DNA binding"/>
    <property type="evidence" value="ECO:0007669"/>
    <property type="project" value="UniProtKB-KW"/>
</dbReference>
<evidence type="ECO:0000256" key="1">
    <source>
        <dbReference type="ARBA" id="ARBA00005446"/>
    </source>
</evidence>
<evidence type="ECO:0000256" key="5">
    <source>
        <dbReference type="ARBA" id="ARBA00023235"/>
    </source>
</evidence>
<accession>A0A0H2R4E3</accession>
<dbReference type="SMART" id="SM00490">
    <property type="entry name" value="HELICc"/>
    <property type="match status" value="1"/>
</dbReference>
<name>A0A0H2R4E3_9AGAM</name>
<dbReference type="InterPro" id="IPR014001">
    <property type="entry name" value="Helicase_ATP-bd"/>
</dbReference>
<evidence type="ECO:0000259" key="8">
    <source>
        <dbReference type="PROSITE" id="PS51192"/>
    </source>
</evidence>
<keyword evidence="4" id="KW-0238">DNA-binding</keyword>
<evidence type="ECO:0000313" key="11">
    <source>
        <dbReference type="Proteomes" id="UP000053477"/>
    </source>
</evidence>
<dbReference type="PROSITE" id="PS51192">
    <property type="entry name" value="HELICASE_ATP_BIND_1"/>
    <property type="match status" value="1"/>
</dbReference>
<dbReference type="Gene3D" id="3.40.50.300">
    <property type="entry name" value="P-loop containing nucleotide triphosphate hydrolases"/>
    <property type="match status" value="2"/>
</dbReference>
<feature type="domain" description="Helicase ATP-binding" evidence="8">
    <location>
        <begin position="47"/>
        <end position="219"/>
    </location>
</feature>
<evidence type="ECO:0000256" key="3">
    <source>
        <dbReference type="ARBA" id="ARBA00022840"/>
    </source>
</evidence>